<keyword evidence="3" id="KW-1185">Reference proteome</keyword>
<evidence type="ECO:0000256" key="1">
    <source>
        <dbReference type="SAM" id="MobiDB-lite"/>
    </source>
</evidence>
<evidence type="ECO:0000313" key="3">
    <source>
        <dbReference type="Proteomes" id="UP000284842"/>
    </source>
</evidence>
<reference evidence="2 3" key="1">
    <citation type="journal article" date="2018" name="Evol. Lett.">
        <title>Horizontal gene cluster transfer increased hallucinogenic mushroom diversity.</title>
        <authorList>
            <person name="Reynolds H.T."/>
            <person name="Vijayakumar V."/>
            <person name="Gluck-Thaler E."/>
            <person name="Korotkin H.B."/>
            <person name="Matheny P.B."/>
            <person name="Slot J.C."/>
        </authorList>
    </citation>
    <scope>NUCLEOTIDE SEQUENCE [LARGE SCALE GENOMIC DNA]</scope>
    <source>
        <strain evidence="2 3">2629</strain>
    </source>
</reference>
<dbReference type="Proteomes" id="UP000284842">
    <property type="component" value="Unassembled WGS sequence"/>
</dbReference>
<comment type="caution">
    <text evidence="2">The sequence shown here is derived from an EMBL/GenBank/DDBJ whole genome shotgun (WGS) entry which is preliminary data.</text>
</comment>
<dbReference type="InParanoid" id="A0A409W142"/>
<proteinExistence type="predicted"/>
<dbReference type="AlphaFoldDB" id="A0A409W142"/>
<organism evidence="2 3">
    <name type="scientific">Panaeolus cyanescens</name>
    <dbReference type="NCBI Taxonomy" id="181874"/>
    <lineage>
        <taxon>Eukaryota</taxon>
        <taxon>Fungi</taxon>
        <taxon>Dikarya</taxon>
        <taxon>Basidiomycota</taxon>
        <taxon>Agaricomycotina</taxon>
        <taxon>Agaricomycetes</taxon>
        <taxon>Agaricomycetidae</taxon>
        <taxon>Agaricales</taxon>
        <taxon>Agaricineae</taxon>
        <taxon>Galeropsidaceae</taxon>
        <taxon>Panaeolus</taxon>
    </lineage>
</organism>
<protein>
    <recommendedName>
        <fullName evidence="4">HNH nuclease domain-containing protein</fullName>
    </recommendedName>
</protein>
<evidence type="ECO:0000313" key="2">
    <source>
        <dbReference type="EMBL" id="PPQ72227.1"/>
    </source>
</evidence>
<dbReference type="OrthoDB" id="3133596at2759"/>
<dbReference type="EMBL" id="NHTK01005880">
    <property type="protein sequence ID" value="PPQ72227.1"/>
    <property type="molecule type" value="Genomic_DNA"/>
</dbReference>
<accession>A0A409W142</accession>
<gene>
    <name evidence="2" type="ORF">CVT24_002355</name>
</gene>
<name>A0A409W142_9AGAR</name>
<sequence>MASKTWSVQANAKEVEEPELLLESVTNAARQRARRAASRVNSKMNRCLIENSDVSESYADVVHVLERINGDDDKFMTSLEWAWGMKRQGLLNLDTNKNILILSPTMRRTFKFGKWTLLPEDSILRQYFDKDMRIHKRQDFPRINDGAYEYTFIPLHSMEDVYIPRQEEDGSVTIHEYPYPNFPVLKSHMHPNFIIVEFGIVLSIIDEDKRTKVLDLHPSLRLMKRLYDEWKSCFTVENHKRAKRAHPKFMTPEYPFTRYRPDIDPNLTPPRRIPMQQTDSLKRRASITDDDSDIDVSFQTPPNKKTKWTMLTERTLWAHDLGIFSVEKWFATRVSSWVNDSVAYPPLPTSPLPRE</sequence>
<evidence type="ECO:0008006" key="4">
    <source>
        <dbReference type="Google" id="ProtNLM"/>
    </source>
</evidence>
<feature type="region of interest" description="Disordered" evidence="1">
    <location>
        <begin position="265"/>
        <end position="286"/>
    </location>
</feature>